<name>A0A9W5YJ47_9FIRM</name>
<gene>
    <name evidence="1" type="ORF">SH1V18_47730</name>
</gene>
<organism evidence="1 2">
    <name type="scientific">Vallitalea longa</name>
    <dbReference type="NCBI Taxonomy" id="2936439"/>
    <lineage>
        <taxon>Bacteria</taxon>
        <taxon>Bacillati</taxon>
        <taxon>Bacillota</taxon>
        <taxon>Clostridia</taxon>
        <taxon>Lachnospirales</taxon>
        <taxon>Vallitaleaceae</taxon>
        <taxon>Vallitalea</taxon>
    </lineage>
</organism>
<dbReference type="Proteomes" id="UP001144256">
    <property type="component" value="Unassembled WGS sequence"/>
</dbReference>
<dbReference type="AlphaFoldDB" id="A0A9W5YJ47"/>
<dbReference type="RefSeq" id="WP_281819775.1">
    <property type="nucleotide sequence ID" value="NZ_BRLB01000031.1"/>
</dbReference>
<comment type="caution">
    <text evidence="1">The sequence shown here is derived from an EMBL/GenBank/DDBJ whole genome shotgun (WGS) entry which is preliminary data.</text>
</comment>
<reference evidence="1" key="1">
    <citation type="submission" date="2022-06" db="EMBL/GenBank/DDBJ databases">
        <title>Vallitalea longa sp. nov., an anaerobic bacterium isolated from marine sediment.</title>
        <authorList>
            <person name="Hirano S."/>
            <person name="Terahara T."/>
            <person name="Mori K."/>
            <person name="Hamada M."/>
            <person name="Matsumoto R."/>
            <person name="Kobayashi T."/>
        </authorList>
    </citation>
    <scope>NUCLEOTIDE SEQUENCE</scope>
    <source>
        <strain evidence="1">SH18-1</strain>
    </source>
</reference>
<accession>A0A9W5YJ47</accession>
<keyword evidence="2" id="KW-1185">Reference proteome</keyword>
<dbReference type="EMBL" id="BRLB01000031">
    <property type="protein sequence ID" value="GKX32293.1"/>
    <property type="molecule type" value="Genomic_DNA"/>
</dbReference>
<evidence type="ECO:0000313" key="2">
    <source>
        <dbReference type="Proteomes" id="UP001144256"/>
    </source>
</evidence>
<protein>
    <submittedName>
        <fullName evidence="1">Uncharacterized protein</fullName>
    </submittedName>
</protein>
<evidence type="ECO:0000313" key="1">
    <source>
        <dbReference type="EMBL" id="GKX32293.1"/>
    </source>
</evidence>
<proteinExistence type="predicted"/>
<sequence>MKLQISKELQNNLCTELNINKKYLKKMRIFNNLTNIQVNVYKRRKVYTLFYNKDNNFYKELDKIIKEQMKSRLKQMIKS</sequence>